<name>A0ACB7TBC9_HYAAI</name>
<dbReference type="EMBL" id="CM023481">
    <property type="protein sequence ID" value="KAH6944330.1"/>
    <property type="molecule type" value="Genomic_DNA"/>
</dbReference>
<keyword evidence="2" id="KW-1185">Reference proteome</keyword>
<dbReference type="Proteomes" id="UP000821845">
    <property type="component" value="Chromosome 1"/>
</dbReference>
<accession>A0ACB7TBC9</accession>
<proteinExistence type="predicted"/>
<protein>
    <submittedName>
        <fullName evidence="1">Uncharacterized protein</fullName>
    </submittedName>
</protein>
<organism evidence="1 2">
    <name type="scientific">Hyalomma asiaticum</name>
    <name type="common">Tick</name>
    <dbReference type="NCBI Taxonomy" id="266040"/>
    <lineage>
        <taxon>Eukaryota</taxon>
        <taxon>Metazoa</taxon>
        <taxon>Ecdysozoa</taxon>
        <taxon>Arthropoda</taxon>
        <taxon>Chelicerata</taxon>
        <taxon>Arachnida</taxon>
        <taxon>Acari</taxon>
        <taxon>Parasitiformes</taxon>
        <taxon>Ixodida</taxon>
        <taxon>Ixodoidea</taxon>
        <taxon>Ixodidae</taxon>
        <taxon>Hyalomminae</taxon>
        <taxon>Hyalomma</taxon>
    </lineage>
</organism>
<reference evidence="1" key="1">
    <citation type="submission" date="2020-05" db="EMBL/GenBank/DDBJ databases">
        <title>Large-scale comparative analyses of tick genomes elucidate their genetic diversity and vector capacities.</title>
        <authorList>
            <person name="Jia N."/>
            <person name="Wang J."/>
            <person name="Shi W."/>
            <person name="Du L."/>
            <person name="Sun Y."/>
            <person name="Zhan W."/>
            <person name="Jiang J."/>
            <person name="Wang Q."/>
            <person name="Zhang B."/>
            <person name="Ji P."/>
            <person name="Sakyi L.B."/>
            <person name="Cui X."/>
            <person name="Yuan T."/>
            <person name="Jiang B."/>
            <person name="Yang W."/>
            <person name="Lam T.T.-Y."/>
            <person name="Chang Q."/>
            <person name="Ding S."/>
            <person name="Wang X."/>
            <person name="Zhu J."/>
            <person name="Ruan X."/>
            <person name="Zhao L."/>
            <person name="Wei J."/>
            <person name="Que T."/>
            <person name="Du C."/>
            <person name="Cheng J."/>
            <person name="Dai P."/>
            <person name="Han X."/>
            <person name="Huang E."/>
            <person name="Gao Y."/>
            <person name="Liu J."/>
            <person name="Shao H."/>
            <person name="Ye R."/>
            <person name="Li L."/>
            <person name="Wei W."/>
            <person name="Wang X."/>
            <person name="Wang C."/>
            <person name="Yang T."/>
            <person name="Huo Q."/>
            <person name="Li W."/>
            <person name="Guo W."/>
            <person name="Chen H."/>
            <person name="Zhou L."/>
            <person name="Ni X."/>
            <person name="Tian J."/>
            <person name="Zhou Y."/>
            <person name="Sheng Y."/>
            <person name="Liu T."/>
            <person name="Pan Y."/>
            <person name="Xia L."/>
            <person name="Li J."/>
            <person name="Zhao F."/>
            <person name="Cao W."/>
        </authorList>
    </citation>
    <scope>NUCLEOTIDE SEQUENCE</scope>
    <source>
        <tissue evidence="1">Larvae</tissue>
    </source>
</reference>
<comment type="caution">
    <text evidence="1">The sequence shown here is derived from an EMBL/GenBank/DDBJ whole genome shotgun (WGS) entry which is preliminary data.</text>
</comment>
<gene>
    <name evidence="1" type="ORF">HPB50_002703</name>
</gene>
<evidence type="ECO:0000313" key="2">
    <source>
        <dbReference type="Proteomes" id="UP000821845"/>
    </source>
</evidence>
<evidence type="ECO:0000313" key="1">
    <source>
        <dbReference type="EMBL" id="KAH6944330.1"/>
    </source>
</evidence>
<sequence length="216" mass="23258">MNPRNEIIAKVALPLRNAFPRQHLRVAIGCTACAQLLQTISKRRRPTGRHKLRFAPSPHAACDVKMAGETSSAPARDALEVGLSAAPFESRRQAKRAGPRRGGGRAKYACFVVPVAAATASSSRNVRQQPPTAKTLQNLLAKDSRAVLKNTGPAAESPIRSADLDARRGSVRTAATRSEAVITVASYVAIRTGARSRESRIILWGGAKYLFSPQRQ</sequence>